<protein>
    <submittedName>
        <fullName evidence="2">Uncharacterized protein</fullName>
    </submittedName>
</protein>
<gene>
    <name evidence="2" type="ORF">M407DRAFT_32299</name>
</gene>
<keyword evidence="3" id="KW-1185">Reference proteome</keyword>
<dbReference type="Pfam" id="PF14223">
    <property type="entry name" value="Retrotran_gag_2"/>
    <property type="match status" value="1"/>
</dbReference>
<sequence>MAKSDFTKLTTTESYPDFARETRIEALSKRVWKHINTDITAPAQDSPPTEKQKEALAAHDENEEQALGIILERLDAANFRLVDGKTAHEAWELLKTTHNKQDANQQYQLYQSLASIRQEPNETLPAVAPSMA</sequence>
<dbReference type="Proteomes" id="UP000054248">
    <property type="component" value="Unassembled WGS sequence"/>
</dbReference>
<evidence type="ECO:0000256" key="1">
    <source>
        <dbReference type="SAM" id="MobiDB-lite"/>
    </source>
</evidence>
<reference evidence="2 3" key="1">
    <citation type="submission" date="2014-04" db="EMBL/GenBank/DDBJ databases">
        <authorList>
            <consortium name="DOE Joint Genome Institute"/>
            <person name="Kuo A."/>
            <person name="Girlanda M."/>
            <person name="Perotto S."/>
            <person name="Kohler A."/>
            <person name="Nagy L.G."/>
            <person name="Floudas D."/>
            <person name="Copeland A."/>
            <person name="Barry K.W."/>
            <person name="Cichocki N."/>
            <person name="Veneault-Fourrey C."/>
            <person name="LaButti K."/>
            <person name="Lindquist E.A."/>
            <person name="Lipzen A."/>
            <person name="Lundell T."/>
            <person name="Morin E."/>
            <person name="Murat C."/>
            <person name="Sun H."/>
            <person name="Tunlid A."/>
            <person name="Henrissat B."/>
            <person name="Grigoriev I.V."/>
            <person name="Hibbett D.S."/>
            <person name="Martin F."/>
            <person name="Nordberg H.P."/>
            <person name="Cantor M.N."/>
            <person name="Hua S.X."/>
        </authorList>
    </citation>
    <scope>NUCLEOTIDE SEQUENCE [LARGE SCALE GENOMIC DNA]</scope>
    <source>
        <strain evidence="2 3">MUT 4182</strain>
    </source>
</reference>
<accession>A0A0C3PTC5</accession>
<reference evidence="3" key="2">
    <citation type="submission" date="2015-01" db="EMBL/GenBank/DDBJ databases">
        <title>Evolutionary Origins and Diversification of the Mycorrhizal Mutualists.</title>
        <authorList>
            <consortium name="DOE Joint Genome Institute"/>
            <consortium name="Mycorrhizal Genomics Consortium"/>
            <person name="Kohler A."/>
            <person name="Kuo A."/>
            <person name="Nagy L.G."/>
            <person name="Floudas D."/>
            <person name="Copeland A."/>
            <person name="Barry K.W."/>
            <person name="Cichocki N."/>
            <person name="Veneault-Fourrey C."/>
            <person name="LaButti K."/>
            <person name="Lindquist E.A."/>
            <person name="Lipzen A."/>
            <person name="Lundell T."/>
            <person name="Morin E."/>
            <person name="Murat C."/>
            <person name="Riley R."/>
            <person name="Ohm R."/>
            <person name="Sun H."/>
            <person name="Tunlid A."/>
            <person name="Henrissat B."/>
            <person name="Grigoriev I.V."/>
            <person name="Hibbett D.S."/>
            <person name="Martin F."/>
        </authorList>
    </citation>
    <scope>NUCLEOTIDE SEQUENCE [LARGE SCALE GENOMIC DNA]</scope>
    <source>
        <strain evidence="3">MUT 4182</strain>
    </source>
</reference>
<feature type="region of interest" description="Disordered" evidence="1">
    <location>
        <begin position="38"/>
        <end position="60"/>
    </location>
</feature>
<dbReference type="OrthoDB" id="3324679at2759"/>
<evidence type="ECO:0000313" key="2">
    <source>
        <dbReference type="EMBL" id="KIO18030.1"/>
    </source>
</evidence>
<dbReference type="HOGENOM" id="CLU_1961202_0_0_1"/>
<feature type="compositionally biased region" description="Basic and acidic residues" evidence="1">
    <location>
        <begin position="48"/>
        <end position="60"/>
    </location>
</feature>
<dbReference type="AlphaFoldDB" id="A0A0C3PTC5"/>
<name>A0A0C3PTC5_9AGAM</name>
<evidence type="ECO:0000313" key="3">
    <source>
        <dbReference type="Proteomes" id="UP000054248"/>
    </source>
</evidence>
<dbReference type="EMBL" id="KN823321">
    <property type="protein sequence ID" value="KIO18030.1"/>
    <property type="molecule type" value="Genomic_DNA"/>
</dbReference>
<proteinExistence type="predicted"/>
<organism evidence="2 3">
    <name type="scientific">Tulasnella calospora MUT 4182</name>
    <dbReference type="NCBI Taxonomy" id="1051891"/>
    <lineage>
        <taxon>Eukaryota</taxon>
        <taxon>Fungi</taxon>
        <taxon>Dikarya</taxon>
        <taxon>Basidiomycota</taxon>
        <taxon>Agaricomycotina</taxon>
        <taxon>Agaricomycetes</taxon>
        <taxon>Cantharellales</taxon>
        <taxon>Tulasnellaceae</taxon>
        <taxon>Tulasnella</taxon>
    </lineage>
</organism>